<name>A0ACC0W0V2_9STRA</name>
<keyword evidence="2" id="KW-1185">Reference proteome</keyword>
<protein>
    <submittedName>
        <fullName evidence="1">Uncharacterized protein</fullName>
    </submittedName>
</protein>
<dbReference type="EMBL" id="CM047583">
    <property type="protein sequence ID" value="KAI9912374.1"/>
    <property type="molecule type" value="Genomic_DNA"/>
</dbReference>
<evidence type="ECO:0000313" key="2">
    <source>
        <dbReference type="Proteomes" id="UP001163321"/>
    </source>
</evidence>
<evidence type="ECO:0000313" key="1">
    <source>
        <dbReference type="EMBL" id="KAI9912374.1"/>
    </source>
</evidence>
<organism evidence="1 2">
    <name type="scientific">Peronosclerospora sorghi</name>
    <dbReference type="NCBI Taxonomy" id="230839"/>
    <lineage>
        <taxon>Eukaryota</taxon>
        <taxon>Sar</taxon>
        <taxon>Stramenopiles</taxon>
        <taxon>Oomycota</taxon>
        <taxon>Peronosporomycetes</taxon>
        <taxon>Peronosporales</taxon>
        <taxon>Peronosporaceae</taxon>
        <taxon>Peronosclerospora</taxon>
    </lineage>
</organism>
<sequence length="388" mass="43153">MASHPVPLKEEEESFSSTSTMGSDYEIPVALQHLNVWTTERVSIQVSHALNTMNTIQESESVRSSMDMADKWKRMGYHPYKPDASGYTALHRAAKRGDESVVLSLLAMYDGKAIDLASIKSYKQQQIALHIAAKYGNMAATRLLTAPEFRPLINMPDRNGNTPLHFAATTSAADVVALLLKRGADPTIKSKRDVFPIIAHILTAQEDDPEIVQLLMKNGSDPNTIDGAGNTVLHIAVSQGLWKVAAALVREHADMSIRNHQGRMVFDILSPKQLAWLAKFIVHAPEWVPYETQRSCMVCSRKFGLLVRRHHCRLCGRICCGPCSKYKRQLFFTATSITSTTKERRDRVKVCNTCATVRILAPNDVSWASTLTDQLLASDGVTEYDDDL</sequence>
<proteinExistence type="predicted"/>
<accession>A0ACC0W0V2</accession>
<comment type="caution">
    <text evidence="1">The sequence shown here is derived from an EMBL/GenBank/DDBJ whole genome shotgun (WGS) entry which is preliminary data.</text>
</comment>
<reference evidence="1 2" key="1">
    <citation type="journal article" date="2022" name="bioRxiv">
        <title>The genome of the oomycete Peronosclerospora sorghi, a cosmopolitan pathogen of maize and sorghum, is inflated with dispersed pseudogenes.</title>
        <authorList>
            <person name="Fletcher K."/>
            <person name="Martin F."/>
            <person name="Isakeit T."/>
            <person name="Cavanaugh K."/>
            <person name="Magill C."/>
            <person name="Michelmore R."/>
        </authorList>
    </citation>
    <scope>NUCLEOTIDE SEQUENCE [LARGE SCALE GENOMIC DNA]</scope>
    <source>
        <strain evidence="1">P6</strain>
    </source>
</reference>
<dbReference type="Proteomes" id="UP001163321">
    <property type="component" value="Chromosome 4"/>
</dbReference>
<gene>
    <name evidence="1" type="ORF">PsorP6_005688</name>
</gene>